<feature type="transmembrane region" description="Helical" evidence="11">
    <location>
        <begin position="397"/>
        <end position="416"/>
    </location>
</feature>
<dbReference type="PRINTS" id="PR01232">
    <property type="entry name" value="NAHCO3TRSPRT"/>
</dbReference>
<keyword evidence="7 11" id="KW-1133">Transmembrane helix</keyword>
<feature type="region of interest" description="Disordered" evidence="10">
    <location>
        <begin position="60"/>
        <end position="84"/>
    </location>
</feature>
<dbReference type="EMBL" id="JAIQCJ010002315">
    <property type="protein sequence ID" value="KAJ8777296.1"/>
    <property type="molecule type" value="Genomic_DNA"/>
</dbReference>
<dbReference type="AlphaFoldDB" id="A0AB34GBR2"/>
<dbReference type="InterPro" id="IPR003024">
    <property type="entry name" value="Na/HCO3_transpt"/>
</dbReference>
<keyword evidence="9 11" id="KW-0472">Membrane</keyword>
<feature type="transmembrane region" description="Helical" evidence="11">
    <location>
        <begin position="477"/>
        <end position="498"/>
    </location>
</feature>
<evidence type="ECO:0000259" key="12">
    <source>
        <dbReference type="Pfam" id="PF00955"/>
    </source>
</evidence>
<dbReference type="PRINTS" id="PR01231">
    <property type="entry name" value="HCO3TRNSPORT"/>
</dbReference>
<dbReference type="GO" id="GO:0016323">
    <property type="term" value="C:basolateral plasma membrane"/>
    <property type="evidence" value="ECO:0007669"/>
    <property type="project" value="UniProtKB-SubCell"/>
</dbReference>
<evidence type="ECO:0000256" key="3">
    <source>
        <dbReference type="ARBA" id="ARBA00022448"/>
    </source>
</evidence>
<dbReference type="GO" id="GO:0008509">
    <property type="term" value="F:monoatomic anion transmembrane transporter activity"/>
    <property type="evidence" value="ECO:0007669"/>
    <property type="project" value="InterPro"/>
</dbReference>
<evidence type="ECO:0000256" key="5">
    <source>
        <dbReference type="ARBA" id="ARBA00022692"/>
    </source>
</evidence>
<protein>
    <recommendedName>
        <fullName evidence="16">Anion exchange protein 4</fullName>
    </recommendedName>
</protein>
<keyword evidence="6" id="KW-0769">Symport</keyword>
<evidence type="ECO:0000256" key="9">
    <source>
        <dbReference type="ARBA" id="ARBA00023136"/>
    </source>
</evidence>
<dbReference type="InterPro" id="IPR003020">
    <property type="entry name" value="HCO3_transpt_euk"/>
</dbReference>
<dbReference type="SUPFAM" id="SSF55804">
    <property type="entry name" value="Phoshotransferase/anion transport protein"/>
    <property type="match status" value="1"/>
</dbReference>
<evidence type="ECO:0000313" key="15">
    <source>
        <dbReference type="Proteomes" id="UP001159641"/>
    </source>
</evidence>
<evidence type="ECO:0000256" key="10">
    <source>
        <dbReference type="SAM" id="MobiDB-lite"/>
    </source>
</evidence>
<comment type="subcellular location">
    <subcellularLocation>
        <location evidence="1">Basolateral cell membrane</location>
        <topology evidence="1">Multi-pass membrane protein</topology>
    </subcellularLocation>
</comment>
<dbReference type="Proteomes" id="UP001159641">
    <property type="component" value="Unassembled WGS sequence"/>
</dbReference>
<keyword evidence="5 11" id="KW-0812">Transmembrane</keyword>
<feature type="domain" description="Bicarbonate transporter-like transmembrane" evidence="12">
    <location>
        <begin position="373"/>
        <end position="663"/>
    </location>
</feature>
<comment type="caution">
    <text evidence="14">The sequence shown here is derived from an EMBL/GenBank/DDBJ whole genome shotgun (WGS) entry which is preliminary data.</text>
</comment>
<feature type="region of interest" description="Disordered" evidence="10">
    <location>
        <begin position="992"/>
        <end position="1011"/>
    </location>
</feature>
<name>A0AB34GBR2_ESCRO</name>
<dbReference type="Pfam" id="PF07565">
    <property type="entry name" value="Band_3_cyto"/>
    <property type="match status" value="1"/>
</dbReference>
<evidence type="ECO:0000256" key="8">
    <source>
        <dbReference type="ARBA" id="ARBA00023065"/>
    </source>
</evidence>
<organism evidence="14 15">
    <name type="scientific">Eschrichtius robustus</name>
    <name type="common">California gray whale</name>
    <name type="synonym">Eschrichtius gibbosus</name>
    <dbReference type="NCBI Taxonomy" id="9764"/>
    <lineage>
        <taxon>Eukaryota</taxon>
        <taxon>Metazoa</taxon>
        <taxon>Chordata</taxon>
        <taxon>Craniata</taxon>
        <taxon>Vertebrata</taxon>
        <taxon>Euteleostomi</taxon>
        <taxon>Mammalia</taxon>
        <taxon>Eutheria</taxon>
        <taxon>Laurasiatheria</taxon>
        <taxon>Artiodactyla</taxon>
        <taxon>Whippomorpha</taxon>
        <taxon>Cetacea</taxon>
        <taxon>Mysticeti</taxon>
        <taxon>Eschrichtiidae</taxon>
        <taxon>Eschrichtius</taxon>
    </lineage>
</organism>
<dbReference type="GO" id="GO:0008510">
    <property type="term" value="F:sodium:bicarbonate symporter activity"/>
    <property type="evidence" value="ECO:0007669"/>
    <property type="project" value="TreeGrafter"/>
</dbReference>
<dbReference type="FunFam" id="1.10.287.570:FF:000001">
    <property type="entry name" value="Anion exchange protein"/>
    <property type="match status" value="1"/>
</dbReference>
<evidence type="ECO:0000256" key="2">
    <source>
        <dbReference type="ARBA" id="ARBA00010993"/>
    </source>
</evidence>
<feature type="compositionally biased region" description="Basic and acidic residues" evidence="10">
    <location>
        <begin position="202"/>
        <end position="216"/>
    </location>
</feature>
<dbReference type="Gene3D" id="1.10.287.570">
    <property type="entry name" value="Helical hairpin bin"/>
    <property type="match status" value="1"/>
</dbReference>
<comment type="similarity">
    <text evidence="2">Belongs to the anion exchanger (TC 2.A.31) family.</text>
</comment>
<dbReference type="InterPro" id="IPR013769">
    <property type="entry name" value="Band3_cytoplasmic_dom"/>
</dbReference>
<feature type="domain" description="Band 3 cytoplasmic" evidence="13">
    <location>
        <begin position="243"/>
        <end position="316"/>
    </location>
</feature>
<dbReference type="InterPro" id="IPR016152">
    <property type="entry name" value="PTrfase/Anion_transptr"/>
</dbReference>
<evidence type="ECO:0000256" key="4">
    <source>
        <dbReference type="ARBA" id="ARBA00022475"/>
    </source>
</evidence>
<accession>A0AB34GBR2</accession>
<keyword evidence="15" id="KW-1185">Reference proteome</keyword>
<feature type="transmembrane region" description="Helical" evidence="11">
    <location>
        <begin position="886"/>
        <end position="903"/>
    </location>
</feature>
<dbReference type="InterPro" id="IPR011531">
    <property type="entry name" value="HCO3_transpt-like_TM_dom"/>
</dbReference>
<gene>
    <name evidence="14" type="ORF">J1605_014679</name>
</gene>
<evidence type="ECO:0000256" key="6">
    <source>
        <dbReference type="ARBA" id="ARBA00022847"/>
    </source>
</evidence>
<dbReference type="Gene3D" id="3.40.930.10">
    <property type="entry name" value="Mannitol-specific EII, Chain A"/>
    <property type="match status" value="2"/>
</dbReference>
<keyword evidence="4" id="KW-1003">Cell membrane</keyword>
<feature type="transmembrane region" description="Helical" evidence="11">
    <location>
        <begin position="713"/>
        <end position="734"/>
    </location>
</feature>
<feature type="transmembrane region" description="Helical" evidence="11">
    <location>
        <begin position="761"/>
        <end position="780"/>
    </location>
</feature>
<feature type="transmembrane region" description="Helical" evidence="11">
    <location>
        <begin position="510"/>
        <end position="528"/>
    </location>
</feature>
<keyword evidence="8" id="KW-0406">Ion transport</keyword>
<feature type="region of interest" description="Disordered" evidence="10">
    <location>
        <begin position="325"/>
        <end position="365"/>
    </location>
</feature>
<dbReference type="GO" id="GO:0051453">
    <property type="term" value="P:regulation of intracellular pH"/>
    <property type="evidence" value="ECO:0007669"/>
    <property type="project" value="TreeGrafter"/>
</dbReference>
<feature type="region of interest" description="Disordered" evidence="10">
    <location>
        <begin position="160"/>
        <end position="216"/>
    </location>
</feature>
<evidence type="ECO:0000256" key="11">
    <source>
        <dbReference type="SAM" id="Phobius"/>
    </source>
</evidence>
<evidence type="ECO:0000256" key="1">
    <source>
        <dbReference type="ARBA" id="ARBA00004554"/>
    </source>
</evidence>
<keyword evidence="3" id="KW-0813">Transport</keyword>
<reference evidence="14 15" key="1">
    <citation type="submission" date="2022-11" db="EMBL/GenBank/DDBJ databases">
        <title>Whole genome sequence of Eschrichtius robustus ER-17-0199.</title>
        <authorList>
            <person name="Bruniche-Olsen A."/>
            <person name="Black A.N."/>
            <person name="Fields C.J."/>
            <person name="Walden K."/>
            <person name="Dewoody J.A."/>
        </authorList>
    </citation>
    <scope>NUCLEOTIDE SEQUENCE [LARGE SCALE GENOMIC DNA]</scope>
    <source>
        <strain evidence="14">ER-17-0199</strain>
        <tissue evidence="14">Blubber</tissue>
    </source>
</reference>
<dbReference type="PANTHER" id="PTHR11453">
    <property type="entry name" value="ANION EXCHANGE PROTEIN"/>
    <property type="match status" value="1"/>
</dbReference>
<evidence type="ECO:0008006" key="16">
    <source>
        <dbReference type="Google" id="ProtNLM"/>
    </source>
</evidence>
<evidence type="ECO:0000259" key="13">
    <source>
        <dbReference type="Pfam" id="PF07565"/>
    </source>
</evidence>
<proteinExistence type="inferred from homology"/>
<dbReference type="Pfam" id="PF00955">
    <property type="entry name" value="HCO3_cotransp"/>
    <property type="match status" value="2"/>
</dbReference>
<feature type="domain" description="Bicarbonate transporter-like transmembrane" evidence="12">
    <location>
        <begin position="702"/>
        <end position="987"/>
    </location>
</feature>
<feature type="transmembrane region" description="Helical" evidence="11">
    <location>
        <begin position="632"/>
        <end position="650"/>
    </location>
</feature>
<dbReference type="GO" id="GO:0005452">
    <property type="term" value="F:solute:inorganic anion antiporter activity"/>
    <property type="evidence" value="ECO:0007669"/>
    <property type="project" value="InterPro"/>
</dbReference>
<sequence length="1129" mass="123477">MCCATCGVHYNCSPWAPGAQNLGPWPQNLGPHQSLRVCASLTEMKLPGQEEFEVSSACENVPTGELDSGPGSPLDTDSREQGVPKDPLPFIQLNELLGWPQALEWRETGRQVERPPVPTVALPSLQKLHSLMAKGLVLLDCPAQSLLELAEQVTRVESLSPELRGQLRDPRTSSRPQAPAPAEVRGPSLGPRPKTLGWEGSARPREASHEEEAPLKEQESWASWNSQWGSLCNCGIQWCWGPLTEVPLPSRFFGLLLGPPTQGRGYHEMGRAVAILFSDPQFQWSVWWATNFHDLLAALDAFLEEVTVLPLGRWDPTAQIPPPKCLPSEHKRLPSQLWEPKGPSARRRTPAEDRHGRGPHAANPELQRTGRLLVQDVRRKASWYPRDFLDALRPQCFSAVLCIYLATVTNAITFGGRLGEATDSAQGVLESFLGTAVAGAAFFLMAGQPLTILSSTGPVLVFEHLLFSFSRDHSLDYLPFCLWVGIWVAPFCLVLVATEASVLVRYFTRFTEEGFCALISLIFIYDAVGKMLTLTRAYPIQRPGSPAYGCQYSDPGGNESQWTSTKPKDRDGIFSVSQWTSVDIYFTAHNPILDHLSTQDLGLVNASLLPPPECTRQGGHPRGPGCHTVPDIAFFSILLFVTSFLFAMALKHVKTSRFFPSMVSVTSLSVGENWLLALGPVCKWERGQKEGDGGLNLTECLLGGQVCKMLGDFFSVLAILLGCGLDAFLGLATLKLTVPREFKPTLPGRGSLVSPFGASPWWLSVAAALPALLLSILIFMDQQIAGVIPNCTEYRLQKGAGFQLDLLCVAVLMQLTSALGLPWCVSATVISLAHMDSLRRASRACAPGEAPSFLGIREQRPTGLAVFILTGISIFLAPFIPMPLLYGIFLYMGVTAISSIQFTKRVQLLLMPAKHQPDLLLLWHVPLRRVHFFTAIQLACLGLLWIVKSTPAAIIFPLMLLDLVGVRKALEWVFSPQELLWLDEPMPEKERSITEKGLEPEYSFSGSDNEDSLLNPLVGEGVAESLQRKEGNKQGFLGLAPCGTEVWPVEGAQAHTKLEGMGGIYSGSQDIVGLWLTARCSVGWEPGTLGQDRKAAGQDLVHPPEPGVENGRGQAGLLCGWESLVSQRD</sequence>
<evidence type="ECO:0000256" key="7">
    <source>
        <dbReference type="ARBA" id="ARBA00022989"/>
    </source>
</evidence>
<evidence type="ECO:0000313" key="14">
    <source>
        <dbReference type="EMBL" id="KAJ8777296.1"/>
    </source>
</evidence>
<feature type="transmembrane region" description="Helical" evidence="11">
    <location>
        <begin position="862"/>
        <end position="880"/>
    </location>
</feature>
<dbReference type="PANTHER" id="PTHR11453:SF52">
    <property type="entry name" value="ANION EXCHANGE PROTEIN 4"/>
    <property type="match status" value="1"/>
</dbReference>